<keyword evidence="1" id="KW-1133">Transmembrane helix</keyword>
<keyword evidence="1" id="KW-0812">Transmembrane</keyword>
<feature type="transmembrane region" description="Helical" evidence="1">
    <location>
        <begin position="351"/>
        <end position="372"/>
    </location>
</feature>
<feature type="transmembrane region" description="Helical" evidence="1">
    <location>
        <begin position="384"/>
        <end position="407"/>
    </location>
</feature>
<keyword evidence="3" id="KW-1185">Reference proteome</keyword>
<gene>
    <name evidence="2" type="ORF">SNAT2548_LOCUS5736</name>
</gene>
<evidence type="ECO:0000313" key="2">
    <source>
        <dbReference type="EMBL" id="CAE7198454.1"/>
    </source>
</evidence>
<reference evidence="2" key="1">
    <citation type="submission" date="2021-02" db="EMBL/GenBank/DDBJ databases">
        <authorList>
            <person name="Dougan E. K."/>
            <person name="Rhodes N."/>
            <person name="Thang M."/>
            <person name="Chan C."/>
        </authorList>
    </citation>
    <scope>NUCLEOTIDE SEQUENCE</scope>
</reference>
<feature type="transmembrane region" description="Helical" evidence="1">
    <location>
        <begin position="212"/>
        <end position="235"/>
    </location>
</feature>
<feature type="transmembrane region" description="Helical" evidence="1">
    <location>
        <begin position="419"/>
        <end position="438"/>
    </location>
</feature>
<accession>A0A812JBA0</accession>
<evidence type="ECO:0000256" key="1">
    <source>
        <dbReference type="SAM" id="Phobius"/>
    </source>
</evidence>
<dbReference type="Proteomes" id="UP000604046">
    <property type="component" value="Unassembled WGS sequence"/>
</dbReference>
<name>A0A812JBA0_9DINO</name>
<keyword evidence="1" id="KW-0472">Membrane</keyword>
<evidence type="ECO:0000313" key="3">
    <source>
        <dbReference type="Proteomes" id="UP000604046"/>
    </source>
</evidence>
<sequence length="500" mass="54912">MPVTAQAGKMSWALMRHPKGLDCDLFISHAWQEGVFEFLSKVLHSWPAGARHVWCCMLANPQHLDISSLLQSPSSSPFALALQASTCVLVVPNRHCSIYTRLWCGYEAYRAHEEGKTILIARASNSQQIGQALVETGLAGLVGTVAGTLFQSAMFHPVPVCVTAVAGALSANMKHNGWRMVLNWVGAFTCGVIFVHWRTLHFQQGEDTADTVPAIFSFVEQHLLVLAGMTFFLLLEVDRVNGKARLEEAEQLRHGFQGSIAHATCSEEADAIRIFGEIGEKTGAVDYAIDVLLAAGMSSPTLRETARKGIDVGGAGSAEIAFPFVALVPLSIETIWSIYVDFIYLHDHVHLWSIPLWLFQTMTVVTRVGVLLRLWRSPEDERCFILKMMAKIVALYMLIICPLLAMWELRAGGTFAPDSGWFALPFVVYTSILAFACLGMQRLGTIPVLGPCLLQLFLARGHTAFASALPSRPRSWSMEWMEAETASDTDSPRSSASSSL</sequence>
<feature type="transmembrane region" description="Helical" evidence="1">
    <location>
        <begin position="181"/>
        <end position="200"/>
    </location>
</feature>
<proteinExistence type="predicted"/>
<dbReference type="EMBL" id="CAJNDS010000369">
    <property type="protein sequence ID" value="CAE7198454.1"/>
    <property type="molecule type" value="Genomic_DNA"/>
</dbReference>
<organism evidence="2 3">
    <name type="scientific">Symbiodinium natans</name>
    <dbReference type="NCBI Taxonomy" id="878477"/>
    <lineage>
        <taxon>Eukaryota</taxon>
        <taxon>Sar</taxon>
        <taxon>Alveolata</taxon>
        <taxon>Dinophyceae</taxon>
        <taxon>Suessiales</taxon>
        <taxon>Symbiodiniaceae</taxon>
        <taxon>Symbiodinium</taxon>
    </lineage>
</organism>
<protein>
    <submittedName>
        <fullName evidence="2">Uncharacterized protein</fullName>
    </submittedName>
</protein>
<dbReference type="AlphaFoldDB" id="A0A812JBA0"/>
<feature type="transmembrane region" description="Helical" evidence="1">
    <location>
        <begin position="320"/>
        <end position="339"/>
    </location>
</feature>
<comment type="caution">
    <text evidence="2">The sequence shown here is derived from an EMBL/GenBank/DDBJ whole genome shotgun (WGS) entry which is preliminary data.</text>
</comment>